<name>A0A5N5NC02_9ROSI</name>
<evidence type="ECO:0000256" key="8">
    <source>
        <dbReference type="PROSITE-ProRule" id="PRU00282"/>
    </source>
</evidence>
<evidence type="ECO:0000256" key="3">
    <source>
        <dbReference type="ARBA" id="ARBA00022448"/>
    </source>
</evidence>
<evidence type="ECO:0000256" key="2">
    <source>
        <dbReference type="ARBA" id="ARBA00006375"/>
    </source>
</evidence>
<accession>A0A5N5NC02</accession>
<feature type="region of interest" description="Disordered" evidence="9">
    <location>
        <begin position="1"/>
        <end position="25"/>
    </location>
</feature>
<evidence type="ECO:0000256" key="1">
    <source>
        <dbReference type="ARBA" id="ARBA00004141"/>
    </source>
</evidence>
<comment type="similarity">
    <text evidence="2">Belongs to the mitochondrial carrier (TC 2.A.29) family.</text>
</comment>
<organism evidence="11 12">
    <name type="scientific">Salix brachista</name>
    <dbReference type="NCBI Taxonomy" id="2182728"/>
    <lineage>
        <taxon>Eukaryota</taxon>
        <taxon>Viridiplantae</taxon>
        <taxon>Streptophyta</taxon>
        <taxon>Embryophyta</taxon>
        <taxon>Tracheophyta</taxon>
        <taxon>Spermatophyta</taxon>
        <taxon>Magnoliopsida</taxon>
        <taxon>eudicotyledons</taxon>
        <taxon>Gunneridae</taxon>
        <taxon>Pentapetalae</taxon>
        <taxon>rosids</taxon>
        <taxon>fabids</taxon>
        <taxon>Malpighiales</taxon>
        <taxon>Salicaceae</taxon>
        <taxon>Saliceae</taxon>
        <taxon>Salix</taxon>
    </lineage>
</organism>
<feature type="repeat" description="Solcar" evidence="8">
    <location>
        <begin position="344"/>
        <end position="428"/>
    </location>
</feature>
<evidence type="ECO:0000256" key="10">
    <source>
        <dbReference type="SAM" id="Phobius"/>
    </source>
</evidence>
<evidence type="ECO:0000256" key="5">
    <source>
        <dbReference type="ARBA" id="ARBA00022737"/>
    </source>
</evidence>
<keyword evidence="5" id="KW-0677">Repeat</keyword>
<comment type="subcellular location">
    <subcellularLocation>
        <location evidence="1">Membrane</location>
        <topology evidence="1">Multi-pass membrane protein</topology>
    </subcellularLocation>
</comment>
<feature type="region of interest" description="Disordered" evidence="9">
    <location>
        <begin position="37"/>
        <end position="57"/>
    </location>
</feature>
<comment type="caution">
    <text evidence="11">The sequence shown here is derived from an EMBL/GenBank/DDBJ whole genome shotgun (WGS) entry which is preliminary data.</text>
</comment>
<dbReference type="Pfam" id="PF00153">
    <property type="entry name" value="Mito_carr"/>
    <property type="match status" value="3"/>
</dbReference>
<keyword evidence="4 8" id="KW-0812">Transmembrane</keyword>
<dbReference type="AlphaFoldDB" id="A0A5N5NC02"/>
<keyword evidence="6 10" id="KW-1133">Transmembrane helix</keyword>
<dbReference type="FunFam" id="1.50.40.10:FF:000162">
    <property type="entry name" value="Mitochondrial substrate carrier protein-like"/>
    <property type="match status" value="1"/>
</dbReference>
<proteinExistence type="inferred from homology"/>
<dbReference type="PANTHER" id="PTHR45667">
    <property type="entry name" value="S-ADENOSYLMETHIONINE MITOCHONDRIAL CARRIER PROTEIN"/>
    <property type="match status" value="1"/>
</dbReference>
<dbReference type="Proteomes" id="UP000326939">
    <property type="component" value="Chromosome 3"/>
</dbReference>
<evidence type="ECO:0000256" key="4">
    <source>
        <dbReference type="ARBA" id="ARBA00022692"/>
    </source>
</evidence>
<feature type="repeat" description="Solcar" evidence="8">
    <location>
        <begin position="437"/>
        <end position="520"/>
    </location>
</feature>
<dbReference type="EMBL" id="VDCV01000003">
    <property type="protein sequence ID" value="KAB5564507.1"/>
    <property type="molecule type" value="Genomic_DNA"/>
</dbReference>
<keyword evidence="3" id="KW-0813">Transport</keyword>
<reference evidence="12" key="1">
    <citation type="journal article" date="2019" name="Gigascience">
        <title>De novo genome assembly of the endangered Acer yangbiense, a plant species with extremely small populations endemic to Yunnan Province, China.</title>
        <authorList>
            <person name="Yang J."/>
            <person name="Wariss H.M."/>
            <person name="Tao L."/>
            <person name="Zhang R."/>
            <person name="Yun Q."/>
            <person name="Hollingsworth P."/>
            <person name="Dao Z."/>
            <person name="Luo G."/>
            <person name="Guo H."/>
            <person name="Ma Y."/>
            <person name="Sun W."/>
        </authorList>
    </citation>
    <scope>NUCLEOTIDE SEQUENCE [LARGE SCALE GENOMIC DNA]</scope>
    <source>
        <strain evidence="12">cv. br00</strain>
    </source>
</reference>
<dbReference type="InterPro" id="IPR018108">
    <property type="entry name" value="MCP_transmembrane"/>
</dbReference>
<evidence type="ECO:0000313" key="12">
    <source>
        <dbReference type="Proteomes" id="UP000326939"/>
    </source>
</evidence>
<dbReference type="InterPro" id="IPR023395">
    <property type="entry name" value="MCP_dom_sf"/>
</dbReference>
<dbReference type="PROSITE" id="PS50920">
    <property type="entry name" value="SOLCAR"/>
    <property type="match status" value="3"/>
</dbReference>
<dbReference type="SUPFAM" id="SSF103506">
    <property type="entry name" value="Mitochondrial carrier"/>
    <property type="match status" value="2"/>
</dbReference>
<protein>
    <submittedName>
        <fullName evidence="11">Uncharacterized protein</fullName>
    </submittedName>
</protein>
<sequence length="704" mass="77162">MYGGKRPGRSDRPPSITYKRNRNGGVPCDLADFVHDGHSPSIAENNKPEDIKSGTSSPEIFSTTELVSAVGQIWNLLDPRAVSETKDQKNVVLNYLREAGVGRAAILDDNTKYFCVDLRTGSHVTQMEQPHFELLKVTKKMLVFEPSSKNYSRSLFWRFLKRGTSSWNESWEGKGLATVGIGYESDKVYGWMKELIPAGSKDPANNSREGCISRDPTGPANNFASRTADCYSDSVKSKEVSLCDNGRVVTIGKSSSLSSDYFLGALQEFNANSSASRALNSGLCADYNINCLAPCKSTYEHLENDIGDFDVPKSAREQPQNLVTQDRTGIQIQSSACEKPQHGLAKQEHAFAGAFAGICVSLCLHPIDTVKTIIQSCPAEQKSISCIGRSIVSERGVTGLYRGISSNIASSAPISAIYTFTYESVKGSLLPHFPKEHHSFAHCIAGGCASIATSFVFTPSERVKQQMQIGSHYNNCWSALVGIIGKGGFHSLYAGWGAVLCRNIPQSVIKFYTYESLKQSMLSSQNSSAQPNTLQTVCSSLFVCSLCKCSPVVCNIYAFLWCWLGGWIIAFSFSIFNTFTRIFLDKVQSMQLVCGGLAGSTAALFTTPFDVVKTRLQTQIPGSMSPYGNVFHALEEIGKKEGLKGLYRGLTPRLVMYVSQGALFFASYEFLKRLFSLEMPQFNARSIQHKETIEDDSALLPLAS</sequence>
<feature type="transmembrane region" description="Helical" evidence="10">
    <location>
        <begin position="556"/>
        <end position="580"/>
    </location>
</feature>
<keyword evidence="12" id="KW-1185">Reference proteome</keyword>
<dbReference type="GO" id="GO:0016020">
    <property type="term" value="C:membrane"/>
    <property type="evidence" value="ECO:0007669"/>
    <property type="project" value="UniProtKB-SubCell"/>
</dbReference>
<evidence type="ECO:0000256" key="6">
    <source>
        <dbReference type="ARBA" id="ARBA00022989"/>
    </source>
</evidence>
<evidence type="ECO:0000256" key="7">
    <source>
        <dbReference type="ARBA" id="ARBA00023136"/>
    </source>
</evidence>
<dbReference type="Gene3D" id="1.50.40.10">
    <property type="entry name" value="Mitochondrial carrier domain"/>
    <property type="match status" value="2"/>
</dbReference>
<keyword evidence="7 8" id="KW-0472">Membrane</keyword>
<evidence type="ECO:0000256" key="9">
    <source>
        <dbReference type="SAM" id="MobiDB-lite"/>
    </source>
</evidence>
<evidence type="ECO:0000313" key="11">
    <source>
        <dbReference type="EMBL" id="KAB5564507.1"/>
    </source>
</evidence>
<feature type="repeat" description="Solcar" evidence="8">
    <location>
        <begin position="590"/>
        <end position="674"/>
    </location>
</feature>
<gene>
    <name evidence="11" type="ORF">DKX38_004561</name>
</gene>